<dbReference type="PANTHER" id="PTHR45907">
    <property type="entry name" value="SERPENTINE RECEPTOR, CLASS J"/>
    <property type="match status" value="1"/>
</dbReference>
<proteinExistence type="predicted"/>
<keyword evidence="1" id="KW-0472">Membrane</keyword>
<dbReference type="Pfam" id="PF10326">
    <property type="entry name" value="7TM_GPCR_Str"/>
    <property type="match status" value="1"/>
</dbReference>
<accession>A0AAN5CGX0</accession>
<dbReference type="AlphaFoldDB" id="A0AAN5CGX0"/>
<feature type="non-terminal residue" evidence="2">
    <location>
        <position position="152"/>
    </location>
</feature>
<keyword evidence="1" id="KW-0812">Transmembrane</keyword>
<dbReference type="InterPro" id="IPR019423">
    <property type="entry name" value="7TM_GPCR_serpentine_rcpt_Srj"/>
</dbReference>
<evidence type="ECO:0000313" key="3">
    <source>
        <dbReference type="Proteomes" id="UP001328107"/>
    </source>
</evidence>
<protein>
    <recommendedName>
        <fullName evidence="4">G protein-coupled receptor</fullName>
    </recommendedName>
</protein>
<evidence type="ECO:0000313" key="2">
    <source>
        <dbReference type="EMBL" id="GMR43834.1"/>
    </source>
</evidence>
<organism evidence="2 3">
    <name type="scientific">Pristionchus mayeri</name>
    <dbReference type="NCBI Taxonomy" id="1317129"/>
    <lineage>
        <taxon>Eukaryota</taxon>
        <taxon>Metazoa</taxon>
        <taxon>Ecdysozoa</taxon>
        <taxon>Nematoda</taxon>
        <taxon>Chromadorea</taxon>
        <taxon>Rhabditida</taxon>
        <taxon>Rhabditina</taxon>
        <taxon>Diplogasteromorpha</taxon>
        <taxon>Diplogasteroidea</taxon>
        <taxon>Neodiplogasteridae</taxon>
        <taxon>Pristionchus</taxon>
    </lineage>
</organism>
<feature type="transmembrane region" description="Helical" evidence="1">
    <location>
        <begin position="131"/>
        <end position="150"/>
    </location>
</feature>
<feature type="transmembrane region" description="Helical" evidence="1">
    <location>
        <begin position="47"/>
        <end position="73"/>
    </location>
</feature>
<dbReference type="EMBL" id="BTRK01000003">
    <property type="protein sequence ID" value="GMR43834.1"/>
    <property type="molecule type" value="Genomic_DNA"/>
</dbReference>
<keyword evidence="3" id="KW-1185">Reference proteome</keyword>
<dbReference type="PANTHER" id="PTHR45907:SF16">
    <property type="entry name" value="SERPENTINE RECEPTOR, CLASS J"/>
    <property type="match status" value="1"/>
</dbReference>
<reference evidence="3" key="1">
    <citation type="submission" date="2022-10" db="EMBL/GenBank/DDBJ databases">
        <title>Genome assembly of Pristionchus species.</title>
        <authorList>
            <person name="Yoshida K."/>
            <person name="Sommer R.J."/>
        </authorList>
    </citation>
    <scope>NUCLEOTIDE SEQUENCE [LARGE SCALE GENOMIC DNA]</scope>
    <source>
        <strain evidence="3">RS5460</strain>
    </source>
</reference>
<dbReference type="SUPFAM" id="SSF81321">
    <property type="entry name" value="Family A G protein-coupled receptor-like"/>
    <property type="match status" value="1"/>
</dbReference>
<dbReference type="Proteomes" id="UP001328107">
    <property type="component" value="Unassembled WGS sequence"/>
</dbReference>
<comment type="caution">
    <text evidence="2">The sequence shown here is derived from an EMBL/GenBank/DDBJ whole genome shotgun (WGS) entry which is preliminary data.</text>
</comment>
<keyword evidence="1" id="KW-1133">Transmembrane helix</keyword>
<evidence type="ECO:0000256" key="1">
    <source>
        <dbReference type="SAM" id="Phobius"/>
    </source>
</evidence>
<feature type="transmembrane region" description="Helical" evidence="1">
    <location>
        <begin position="93"/>
        <end position="119"/>
    </location>
</feature>
<gene>
    <name evidence="2" type="ORF">PMAYCL1PPCAC_14029</name>
</gene>
<dbReference type="InterPro" id="IPR019428">
    <property type="entry name" value="7TM_GPCR_serpentine_rcpt_Str"/>
</dbReference>
<feature type="non-terminal residue" evidence="2">
    <location>
        <position position="1"/>
    </location>
</feature>
<evidence type="ECO:0008006" key="4">
    <source>
        <dbReference type="Google" id="ProtNLM"/>
    </source>
</evidence>
<name>A0AAN5CGX0_9BILA</name>
<sequence length="152" mass="16649">PEIYENYFADAMMHEYGLDLTADPQPNFIPFPYVHGAAFGGGPNWHAIIATMNCGGFAALLFTFNATCSIIIVRKIEKSNISEASHRLHLALLRALIIQFSVPVVLCVIPFFLLIGLPITGLSFNLTGNVLGLMVSFFPVVDPICMILAYSK</sequence>